<evidence type="ECO:0000313" key="1">
    <source>
        <dbReference type="EMBL" id="MBM2618782.1"/>
    </source>
</evidence>
<reference evidence="1 2" key="1">
    <citation type="submission" date="2021-01" db="EMBL/GenBank/DDBJ databases">
        <title>Actinoplanes sp. nov. LDG1-06 isolated from lichen.</title>
        <authorList>
            <person name="Saeng-In P."/>
            <person name="Phongsopitanun W."/>
            <person name="Kanchanasin P."/>
            <person name="Yuki M."/>
            <person name="Kudo T."/>
            <person name="Ohkuma M."/>
            <person name="Tanasupawat S."/>
        </authorList>
    </citation>
    <scope>NUCLEOTIDE SEQUENCE [LARGE SCALE GENOMIC DNA]</scope>
    <source>
        <strain evidence="1 2">LDG1-06</strain>
    </source>
</reference>
<name>A0ABS2AG25_9ACTN</name>
<comment type="caution">
    <text evidence="1">The sequence shown here is derived from an EMBL/GenBank/DDBJ whole genome shotgun (WGS) entry which is preliminary data.</text>
</comment>
<dbReference type="Gene3D" id="3.40.50.300">
    <property type="entry name" value="P-loop containing nucleotide triphosphate hydrolases"/>
    <property type="match status" value="1"/>
</dbReference>
<organism evidence="1 2">
    <name type="scientific">Paractinoplanes ovalisporus</name>
    <dbReference type="NCBI Taxonomy" id="2810368"/>
    <lineage>
        <taxon>Bacteria</taxon>
        <taxon>Bacillati</taxon>
        <taxon>Actinomycetota</taxon>
        <taxon>Actinomycetes</taxon>
        <taxon>Micromonosporales</taxon>
        <taxon>Micromonosporaceae</taxon>
        <taxon>Paractinoplanes</taxon>
    </lineage>
</organism>
<sequence>MADAAGSILTTAGFATAVVDTDALAQFGPPPAPYDEIKCANLAALWATFQAAGARFIVVAAVVDSLARRERYAESLAGCEVVLVRLTAADEVVRDRLRRRDTGARLERHLSALDSRRRLSPEDFAVANDRAPEEVAVEILTGAGWPTGPHQ</sequence>
<protein>
    <recommendedName>
        <fullName evidence="3">Shikimate kinase</fullName>
    </recommendedName>
</protein>
<accession>A0ABS2AG25</accession>
<dbReference type="EMBL" id="JAENHP010000008">
    <property type="protein sequence ID" value="MBM2618782.1"/>
    <property type="molecule type" value="Genomic_DNA"/>
</dbReference>
<dbReference type="InterPro" id="IPR027417">
    <property type="entry name" value="P-loop_NTPase"/>
</dbReference>
<evidence type="ECO:0000313" key="2">
    <source>
        <dbReference type="Proteomes" id="UP000632138"/>
    </source>
</evidence>
<proteinExistence type="predicted"/>
<evidence type="ECO:0008006" key="3">
    <source>
        <dbReference type="Google" id="ProtNLM"/>
    </source>
</evidence>
<keyword evidence="2" id="KW-1185">Reference proteome</keyword>
<gene>
    <name evidence="1" type="ORF">JIG36_24800</name>
</gene>
<dbReference type="Proteomes" id="UP000632138">
    <property type="component" value="Unassembled WGS sequence"/>
</dbReference>